<gene>
    <name evidence="1" type="ORF">SAMN05444355_103149</name>
</gene>
<evidence type="ECO:0000313" key="2">
    <source>
        <dbReference type="Proteomes" id="UP000183658"/>
    </source>
</evidence>
<sequence length="29" mass="3247">MTVLGHVMAADVLFYPIKFLNPNNQVLNS</sequence>
<evidence type="ECO:0000313" key="1">
    <source>
        <dbReference type="EMBL" id="SEQ62146.1"/>
    </source>
</evidence>
<dbReference type="Proteomes" id="UP000183658">
    <property type="component" value="Unassembled WGS sequence"/>
</dbReference>
<name>A0A1H9HIS3_FLAFI</name>
<accession>A0A1H9HIS3</accession>
<keyword evidence="2" id="KW-1185">Reference proteome</keyword>
<dbReference type="AlphaFoldDB" id="A0A1H9HIS3"/>
<proteinExistence type="predicted"/>
<dbReference type="EMBL" id="FOFZ01000003">
    <property type="protein sequence ID" value="SEQ62146.1"/>
    <property type="molecule type" value="Genomic_DNA"/>
</dbReference>
<organism evidence="1 2">
    <name type="scientific">Flavobacterium frigoris</name>
    <dbReference type="NCBI Taxonomy" id="229204"/>
    <lineage>
        <taxon>Bacteria</taxon>
        <taxon>Pseudomonadati</taxon>
        <taxon>Bacteroidota</taxon>
        <taxon>Flavobacteriia</taxon>
        <taxon>Flavobacteriales</taxon>
        <taxon>Flavobacteriaceae</taxon>
        <taxon>Flavobacterium</taxon>
    </lineage>
</organism>
<reference evidence="2" key="1">
    <citation type="submission" date="2016-10" db="EMBL/GenBank/DDBJ databases">
        <authorList>
            <person name="Varghese N."/>
            <person name="Submissions S."/>
        </authorList>
    </citation>
    <scope>NUCLEOTIDE SEQUENCE [LARGE SCALE GENOMIC DNA]</scope>
    <source>
        <strain evidence="2">DSM 15719</strain>
    </source>
</reference>
<protein>
    <submittedName>
        <fullName evidence="1">Uncharacterized protein</fullName>
    </submittedName>
</protein>